<gene>
    <name evidence="9" type="ORF">HELGO_WM23410</name>
</gene>
<dbReference type="InterPro" id="IPR000297">
    <property type="entry name" value="PPIase_PpiC"/>
</dbReference>
<dbReference type="SUPFAM" id="SSF109998">
    <property type="entry name" value="Triger factor/SurA peptide-binding domain-like"/>
    <property type="match status" value="1"/>
</dbReference>
<evidence type="ECO:0000256" key="1">
    <source>
        <dbReference type="ARBA" id="ARBA00000971"/>
    </source>
</evidence>
<feature type="signal peptide" evidence="7">
    <location>
        <begin position="1"/>
        <end position="17"/>
    </location>
</feature>
<dbReference type="InterPro" id="IPR050245">
    <property type="entry name" value="PrsA_foldase"/>
</dbReference>
<dbReference type="Pfam" id="PF13145">
    <property type="entry name" value="Rotamase_2"/>
    <property type="match status" value="1"/>
</dbReference>
<feature type="chain" id="PRO_5027991446" description="peptidylprolyl isomerase" evidence="7">
    <location>
        <begin position="18"/>
        <end position="270"/>
    </location>
</feature>
<dbReference type="AlphaFoldDB" id="A0A6S6TQ22"/>
<organism evidence="9">
    <name type="scientific">uncultured Sulfurovum sp</name>
    <dbReference type="NCBI Taxonomy" id="269237"/>
    <lineage>
        <taxon>Bacteria</taxon>
        <taxon>Pseudomonadati</taxon>
        <taxon>Campylobacterota</taxon>
        <taxon>Epsilonproteobacteria</taxon>
        <taxon>Campylobacterales</taxon>
        <taxon>Sulfurovaceae</taxon>
        <taxon>Sulfurovum</taxon>
        <taxon>environmental samples</taxon>
    </lineage>
</organism>
<dbReference type="EC" id="5.2.1.8" evidence="2"/>
<reference evidence="9" key="1">
    <citation type="submission" date="2020-01" db="EMBL/GenBank/DDBJ databases">
        <authorList>
            <person name="Meier V. D."/>
            <person name="Meier V D."/>
        </authorList>
    </citation>
    <scope>NUCLEOTIDE SEQUENCE</scope>
    <source>
        <strain evidence="9">HLG_WM_MAG_04</strain>
    </source>
</reference>
<proteinExistence type="predicted"/>
<evidence type="ECO:0000256" key="6">
    <source>
        <dbReference type="PROSITE-ProRule" id="PRU00278"/>
    </source>
</evidence>
<comment type="catalytic activity">
    <reaction evidence="1">
        <text>[protein]-peptidylproline (omega=180) = [protein]-peptidylproline (omega=0)</text>
        <dbReference type="Rhea" id="RHEA:16237"/>
        <dbReference type="Rhea" id="RHEA-COMP:10747"/>
        <dbReference type="Rhea" id="RHEA-COMP:10748"/>
        <dbReference type="ChEBI" id="CHEBI:83833"/>
        <dbReference type="ChEBI" id="CHEBI:83834"/>
        <dbReference type="EC" id="5.2.1.8"/>
    </reaction>
</comment>
<feature type="domain" description="PpiC" evidence="8">
    <location>
        <begin position="138"/>
        <end position="226"/>
    </location>
</feature>
<evidence type="ECO:0000256" key="5">
    <source>
        <dbReference type="ARBA" id="ARBA00023235"/>
    </source>
</evidence>
<evidence type="ECO:0000256" key="7">
    <source>
        <dbReference type="SAM" id="SignalP"/>
    </source>
</evidence>
<dbReference type="InterPro" id="IPR046357">
    <property type="entry name" value="PPIase_dom_sf"/>
</dbReference>
<dbReference type="InterPro" id="IPR027304">
    <property type="entry name" value="Trigger_fact/SurA_dom_sf"/>
</dbReference>
<dbReference type="PANTHER" id="PTHR47245:SF1">
    <property type="entry name" value="FOLDASE PROTEIN PRSA"/>
    <property type="match status" value="1"/>
</dbReference>
<name>A0A6S6TQ22_9BACT</name>
<keyword evidence="4 6" id="KW-0697">Rotamase</keyword>
<protein>
    <recommendedName>
        <fullName evidence="2">peptidylprolyl isomerase</fullName>
        <ecNumber evidence="2">5.2.1.8</ecNumber>
    </recommendedName>
</protein>
<evidence type="ECO:0000256" key="3">
    <source>
        <dbReference type="ARBA" id="ARBA00022729"/>
    </source>
</evidence>
<dbReference type="EMBL" id="CACVAX010000047">
    <property type="protein sequence ID" value="CAA6817126.1"/>
    <property type="molecule type" value="Genomic_DNA"/>
</dbReference>
<keyword evidence="3 7" id="KW-0732">Signal</keyword>
<dbReference type="SUPFAM" id="SSF54534">
    <property type="entry name" value="FKBP-like"/>
    <property type="match status" value="1"/>
</dbReference>
<evidence type="ECO:0000256" key="2">
    <source>
        <dbReference type="ARBA" id="ARBA00013194"/>
    </source>
</evidence>
<dbReference type="Gene3D" id="3.10.50.40">
    <property type="match status" value="1"/>
</dbReference>
<dbReference type="PROSITE" id="PS50198">
    <property type="entry name" value="PPIC_PPIASE_2"/>
    <property type="match status" value="1"/>
</dbReference>
<keyword evidence="5 6" id="KW-0413">Isomerase</keyword>
<accession>A0A6S6TQ22</accession>
<evidence type="ECO:0000313" key="9">
    <source>
        <dbReference type="EMBL" id="CAA6817126.1"/>
    </source>
</evidence>
<evidence type="ECO:0000259" key="8">
    <source>
        <dbReference type="PROSITE" id="PS50198"/>
    </source>
</evidence>
<dbReference type="GO" id="GO:0003755">
    <property type="term" value="F:peptidyl-prolyl cis-trans isomerase activity"/>
    <property type="evidence" value="ECO:0007669"/>
    <property type="project" value="UniProtKB-KW"/>
</dbReference>
<evidence type="ECO:0000256" key="4">
    <source>
        <dbReference type="ARBA" id="ARBA00023110"/>
    </source>
</evidence>
<dbReference type="PANTHER" id="PTHR47245">
    <property type="entry name" value="PEPTIDYLPROLYL ISOMERASE"/>
    <property type="match status" value="1"/>
</dbReference>
<sequence>MKKILTLLALTTLLLSAKTLVTVNGHPITDALLAEGYEKLDPTQKSNLIEQLIKEEVIYANLLSSPIVNNQQFQQAFSQQKNLVEQQYGKALNAEQLRSIKGSIAVSLYQQQEFQKAVIGVNQTKNFYQNNVDKFTFPNSIEIANIIVQDEASAKKILKSLQSSNNLDEDFLKAANAQKQNGYMGWFGRESMPTNLFDKAYKYKVKRLLNAPVKTKHGYNVVYLLNKKKAGKLSYAEAQPKIEQMLKQKQVMEKLKSKMENLYGSAQIVY</sequence>